<evidence type="ECO:0000313" key="2">
    <source>
        <dbReference type="EMBL" id="MDN3573893.1"/>
    </source>
</evidence>
<dbReference type="InterPro" id="IPR037401">
    <property type="entry name" value="SnoaL-like"/>
</dbReference>
<dbReference type="Proteomes" id="UP001244297">
    <property type="component" value="Unassembled WGS sequence"/>
</dbReference>
<proteinExistence type="predicted"/>
<sequence>MNEATTEAERHALLERLFAAFNRHDADGVMACFTPGVVFDTAAGPEAHGRRLTGRDAVRAAFVAVWTDMPDVAWTVSRHMLAGERATSEWLFTGTRADGSRIAAEGVDLFVFEGRLIARKSAFRKDRPVQAA</sequence>
<keyword evidence="3" id="KW-1185">Reference proteome</keyword>
<feature type="domain" description="SnoaL-like" evidence="1">
    <location>
        <begin position="15"/>
        <end position="119"/>
    </location>
</feature>
<dbReference type="InterPro" id="IPR032710">
    <property type="entry name" value="NTF2-like_dom_sf"/>
</dbReference>
<dbReference type="Pfam" id="PF12680">
    <property type="entry name" value="SnoaL_2"/>
    <property type="match status" value="1"/>
</dbReference>
<accession>A0ABT8AVA5</accession>
<reference evidence="3" key="1">
    <citation type="journal article" date="2019" name="Int. J. Syst. Evol. Microbiol.">
        <title>The Global Catalogue of Microorganisms (GCM) 10K type strain sequencing project: providing services to taxonomists for standard genome sequencing and annotation.</title>
        <authorList>
            <consortium name="The Broad Institute Genomics Platform"/>
            <consortium name="The Broad Institute Genome Sequencing Center for Infectious Disease"/>
            <person name="Wu L."/>
            <person name="Ma J."/>
        </authorList>
    </citation>
    <scope>NUCLEOTIDE SEQUENCE [LARGE SCALE GENOMIC DNA]</scope>
    <source>
        <strain evidence="3">CECT 7806</strain>
    </source>
</reference>
<dbReference type="RefSeq" id="WP_238291589.1">
    <property type="nucleotide sequence ID" value="NZ_BPQS01000041.1"/>
</dbReference>
<name>A0ABT8AVA5_9HYPH</name>
<evidence type="ECO:0000259" key="1">
    <source>
        <dbReference type="Pfam" id="PF12680"/>
    </source>
</evidence>
<dbReference type="EMBL" id="JAUFPT010000087">
    <property type="protein sequence ID" value="MDN3573893.1"/>
    <property type="molecule type" value="Genomic_DNA"/>
</dbReference>
<comment type="caution">
    <text evidence="2">The sequence shown here is derived from an EMBL/GenBank/DDBJ whole genome shotgun (WGS) entry which is preliminary data.</text>
</comment>
<protein>
    <submittedName>
        <fullName evidence="2">Nuclear transport factor 2 family protein</fullName>
    </submittedName>
</protein>
<gene>
    <name evidence="2" type="ORF">QWZ18_25185</name>
</gene>
<evidence type="ECO:0000313" key="3">
    <source>
        <dbReference type="Proteomes" id="UP001244297"/>
    </source>
</evidence>
<organism evidence="2 3">
    <name type="scientific">Methylobacterium longum</name>
    <dbReference type="NCBI Taxonomy" id="767694"/>
    <lineage>
        <taxon>Bacteria</taxon>
        <taxon>Pseudomonadati</taxon>
        <taxon>Pseudomonadota</taxon>
        <taxon>Alphaproteobacteria</taxon>
        <taxon>Hyphomicrobiales</taxon>
        <taxon>Methylobacteriaceae</taxon>
        <taxon>Methylobacterium</taxon>
    </lineage>
</organism>
<dbReference type="SUPFAM" id="SSF54427">
    <property type="entry name" value="NTF2-like"/>
    <property type="match status" value="1"/>
</dbReference>
<dbReference type="Gene3D" id="3.10.450.50">
    <property type="match status" value="1"/>
</dbReference>